<dbReference type="AlphaFoldDB" id="A0A1R2BSR0"/>
<dbReference type="EMBL" id="MPUH01000456">
    <property type="protein sequence ID" value="OMJ79741.1"/>
    <property type="molecule type" value="Genomic_DNA"/>
</dbReference>
<dbReference type="Pfam" id="PF01852">
    <property type="entry name" value="START"/>
    <property type="match status" value="1"/>
</dbReference>
<dbReference type="InterPro" id="IPR023393">
    <property type="entry name" value="START-like_dom_sf"/>
</dbReference>
<dbReference type="PANTHER" id="PTHR19308:SF14">
    <property type="entry name" value="START DOMAIN-CONTAINING PROTEIN"/>
    <property type="match status" value="1"/>
</dbReference>
<organism evidence="2 3">
    <name type="scientific">Stentor coeruleus</name>
    <dbReference type="NCBI Taxonomy" id="5963"/>
    <lineage>
        <taxon>Eukaryota</taxon>
        <taxon>Sar</taxon>
        <taxon>Alveolata</taxon>
        <taxon>Ciliophora</taxon>
        <taxon>Postciliodesmatophora</taxon>
        <taxon>Heterotrichea</taxon>
        <taxon>Heterotrichida</taxon>
        <taxon>Stentoridae</taxon>
        <taxon>Stentor</taxon>
    </lineage>
</organism>
<dbReference type="InterPro" id="IPR051213">
    <property type="entry name" value="START_lipid_transfer"/>
</dbReference>
<proteinExistence type="predicted"/>
<evidence type="ECO:0000259" key="1">
    <source>
        <dbReference type="PROSITE" id="PS50848"/>
    </source>
</evidence>
<accession>A0A1R2BSR0</accession>
<reference evidence="2 3" key="1">
    <citation type="submission" date="2016-11" db="EMBL/GenBank/DDBJ databases">
        <title>The macronuclear genome of Stentor coeruleus: a giant cell with tiny introns.</title>
        <authorList>
            <person name="Slabodnick M."/>
            <person name="Ruby J.G."/>
            <person name="Reiff S.B."/>
            <person name="Swart E.C."/>
            <person name="Gosai S."/>
            <person name="Prabakaran S."/>
            <person name="Witkowska E."/>
            <person name="Larue G.E."/>
            <person name="Fisher S."/>
            <person name="Freeman R.M."/>
            <person name="Gunawardena J."/>
            <person name="Chu W."/>
            <person name="Stover N.A."/>
            <person name="Gregory B.D."/>
            <person name="Nowacki M."/>
            <person name="Derisi J."/>
            <person name="Roy S.W."/>
            <person name="Marshall W.F."/>
            <person name="Sood P."/>
        </authorList>
    </citation>
    <scope>NUCLEOTIDE SEQUENCE [LARGE SCALE GENOMIC DNA]</scope>
    <source>
        <strain evidence="2">WM001</strain>
    </source>
</reference>
<dbReference type="OrthoDB" id="17317at2759"/>
<gene>
    <name evidence="2" type="ORF">SteCoe_20170</name>
</gene>
<evidence type="ECO:0000313" key="3">
    <source>
        <dbReference type="Proteomes" id="UP000187209"/>
    </source>
</evidence>
<dbReference type="GO" id="GO:0005737">
    <property type="term" value="C:cytoplasm"/>
    <property type="evidence" value="ECO:0007669"/>
    <property type="project" value="UniProtKB-ARBA"/>
</dbReference>
<dbReference type="SUPFAM" id="SSF55961">
    <property type="entry name" value="Bet v1-like"/>
    <property type="match status" value="1"/>
</dbReference>
<dbReference type="PANTHER" id="PTHR19308">
    <property type="entry name" value="PHOSPHATIDYLCHOLINE TRANSFER PROTEIN"/>
    <property type="match status" value="1"/>
</dbReference>
<dbReference type="Gene3D" id="3.30.530.20">
    <property type="match status" value="1"/>
</dbReference>
<name>A0A1R2BSR0_9CILI</name>
<keyword evidence="3" id="KW-1185">Reference proteome</keyword>
<comment type="caution">
    <text evidence="2">The sequence shown here is derived from an EMBL/GenBank/DDBJ whole genome shotgun (WGS) entry which is preliminary data.</text>
</comment>
<evidence type="ECO:0000313" key="2">
    <source>
        <dbReference type="EMBL" id="OMJ79741.1"/>
    </source>
</evidence>
<feature type="domain" description="START" evidence="1">
    <location>
        <begin position="70"/>
        <end position="255"/>
    </location>
</feature>
<dbReference type="GO" id="GO:0008289">
    <property type="term" value="F:lipid binding"/>
    <property type="evidence" value="ECO:0007669"/>
    <property type="project" value="InterPro"/>
</dbReference>
<dbReference type="PROSITE" id="PS50848">
    <property type="entry name" value="START"/>
    <property type="match status" value="1"/>
</dbReference>
<dbReference type="InterPro" id="IPR002913">
    <property type="entry name" value="START_lipid-bd_dom"/>
</dbReference>
<protein>
    <recommendedName>
        <fullName evidence="1">START domain-containing protein</fullName>
    </recommendedName>
</protein>
<dbReference type="Proteomes" id="UP000187209">
    <property type="component" value="Unassembled WGS sequence"/>
</dbReference>
<sequence length="282" mass="32331">MDLRIQEIKDLFYDDKLQEAYKKFKSLELEALNNPELHNLIQNTEEITVLIDDLKEADKCLELLSDLDSWNQIKETETIAIFSKSSENEFIIRAEMLLDQTIFPALSLLNEIDLLPSWIQVVKSVDIIKTISPFRRLMKYKFNLPWPVSNRDLAINAFGLTIPENNSIMIILRSVPDKFLGNDIPPPDSGDVRVTMKTGVLNFMKRSETQTQVSFLSHADPHVSLIPESLLNWGAKTGIYFFIKSMQEKAMGYKGSVFEERVNANQAFYDKVHSVLNEVLGE</sequence>